<organism evidence="3 4">
    <name type="scientific">Gigaspora margarita</name>
    <dbReference type="NCBI Taxonomy" id="4874"/>
    <lineage>
        <taxon>Eukaryota</taxon>
        <taxon>Fungi</taxon>
        <taxon>Fungi incertae sedis</taxon>
        <taxon>Mucoromycota</taxon>
        <taxon>Glomeromycotina</taxon>
        <taxon>Glomeromycetes</taxon>
        <taxon>Diversisporales</taxon>
        <taxon>Gigasporaceae</taxon>
        <taxon>Gigaspora</taxon>
    </lineage>
</organism>
<protein>
    <submittedName>
        <fullName evidence="3">41829_t:CDS:1</fullName>
    </submittedName>
</protein>
<feature type="non-terminal residue" evidence="3">
    <location>
        <position position="149"/>
    </location>
</feature>
<dbReference type="PROSITE" id="PS00028">
    <property type="entry name" value="ZINC_FINGER_C2H2_1"/>
    <property type="match status" value="1"/>
</dbReference>
<keyword evidence="1" id="KW-0479">Metal-binding</keyword>
<evidence type="ECO:0000313" key="4">
    <source>
        <dbReference type="Proteomes" id="UP000789901"/>
    </source>
</evidence>
<dbReference type="PROSITE" id="PS50157">
    <property type="entry name" value="ZINC_FINGER_C2H2_2"/>
    <property type="match status" value="1"/>
</dbReference>
<name>A0ABN7XRE5_GIGMA</name>
<evidence type="ECO:0000313" key="3">
    <source>
        <dbReference type="EMBL" id="CAG8856871.1"/>
    </source>
</evidence>
<dbReference type="InterPro" id="IPR013087">
    <property type="entry name" value="Znf_C2H2_type"/>
</dbReference>
<gene>
    <name evidence="3" type="ORF">GMARGA_LOCUS45692</name>
</gene>
<keyword evidence="4" id="KW-1185">Reference proteome</keyword>
<evidence type="ECO:0000259" key="2">
    <source>
        <dbReference type="PROSITE" id="PS50157"/>
    </source>
</evidence>
<dbReference type="EMBL" id="CAJVQB010164866">
    <property type="protein sequence ID" value="CAG8856871.1"/>
    <property type="molecule type" value="Genomic_DNA"/>
</dbReference>
<keyword evidence="1" id="KW-0862">Zinc</keyword>
<proteinExistence type="predicted"/>
<comment type="caution">
    <text evidence="3">The sequence shown here is derived from an EMBL/GenBank/DDBJ whole genome shotgun (WGS) entry which is preliminary data.</text>
</comment>
<accession>A0ABN7XRE5</accession>
<feature type="non-terminal residue" evidence="3">
    <location>
        <position position="1"/>
    </location>
</feature>
<sequence>DATYIDKAIDPFVDLEFVEEQEKRGQETVNNLVPWSWIEKHCNLCQYALDIKRCDDLECCNPIRAEEAIDFLMAGGGFLPPVVKARDDHYINPIHLLQYFDQFKIPGYDFHCPSLDKETYSRLCCSICNKYYPTLTYLTKHKRLQHPSK</sequence>
<keyword evidence="1" id="KW-0863">Zinc-finger</keyword>
<feature type="domain" description="C2H2-type" evidence="2">
    <location>
        <begin position="123"/>
        <end position="149"/>
    </location>
</feature>
<evidence type="ECO:0000256" key="1">
    <source>
        <dbReference type="PROSITE-ProRule" id="PRU00042"/>
    </source>
</evidence>
<reference evidence="3 4" key="1">
    <citation type="submission" date="2021-06" db="EMBL/GenBank/DDBJ databases">
        <authorList>
            <person name="Kallberg Y."/>
            <person name="Tangrot J."/>
            <person name="Rosling A."/>
        </authorList>
    </citation>
    <scope>NUCLEOTIDE SEQUENCE [LARGE SCALE GENOMIC DNA]</scope>
    <source>
        <strain evidence="3 4">120-4 pot B 10/14</strain>
    </source>
</reference>
<dbReference type="Proteomes" id="UP000789901">
    <property type="component" value="Unassembled WGS sequence"/>
</dbReference>